<dbReference type="AlphaFoldDB" id="A0A6J8EZ78"/>
<evidence type="ECO:0000313" key="1">
    <source>
        <dbReference type="EMBL" id="CAC5425103.1"/>
    </source>
</evidence>
<evidence type="ECO:0000313" key="2">
    <source>
        <dbReference type="Proteomes" id="UP000507470"/>
    </source>
</evidence>
<organism evidence="1 2">
    <name type="scientific">Mytilus coruscus</name>
    <name type="common">Sea mussel</name>
    <dbReference type="NCBI Taxonomy" id="42192"/>
    <lineage>
        <taxon>Eukaryota</taxon>
        <taxon>Metazoa</taxon>
        <taxon>Spiralia</taxon>
        <taxon>Lophotrochozoa</taxon>
        <taxon>Mollusca</taxon>
        <taxon>Bivalvia</taxon>
        <taxon>Autobranchia</taxon>
        <taxon>Pteriomorphia</taxon>
        <taxon>Mytilida</taxon>
        <taxon>Mytiloidea</taxon>
        <taxon>Mytilidae</taxon>
        <taxon>Mytilinae</taxon>
        <taxon>Mytilus</taxon>
    </lineage>
</organism>
<name>A0A6J8EZ78_MYTCO</name>
<dbReference type="Proteomes" id="UP000507470">
    <property type="component" value="Unassembled WGS sequence"/>
</dbReference>
<protein>
    <submittedName>
        <fullName evidence="1">Uncharacterized protein</fullName>
    </submittedName>
</protein>
<sequence length="181" mass="20321">MIEKLINFKSCVQALEVLAEEKEMLRKRNKILKIGDKHGWNTVNECLDSSLAGNKDDAAHLCSFIAIASRKRKSSKPYDRPSNKSTEGGNIFNTKNLLWDCFAFRLIISRSHFTKTITVLVQYWRATSILSVVCLDDGCGTADNSEICENMATLVKTDLEKSGSVVNNSKSTGHQFKLWND</sequence>
<accession>A0A6J8EZ78</accession>
<dbReference type="EMBL" id="CACVKT020010163">
    <property type="protein sequence ID" value="CAC5425103.1"/>
    <property type="molecule type" value="Genomic_DNA"/>
</dbReference>
<reference evidence="1 2" key="1">
    <citation type="submission" date="2020-06" db="EMBL/GenBank/DDBJ databases">
        <authorList>
            <person name="Li R."/>
            <person name="Bekaert M."/>
        </authorList>
    </citation>
    <scope>NUCLEOTIDE SEQUENCE [LARGE SCALE GENOMIC DNA]</scope>
    <source>
        <strain evidence="2">wild</strain>
    </source>
</reference>
<gene>
    <name evidence="1" type="ORF">MCOR_56951</name>
</gene>
<keyword evidence="2" id="KW-1185">Reference proteome</keyword>
<proteinExistence type="predicted"/>